<organism evidence="6 7">
    <name type="scientific">Nocardia nova SH22a</name>
    <dbReference type="NCBI Taxonomy" id="1415166"/>
    <lineage>
        <taxon>Bacteria</taxon>
        <taxon>Bacillati</taxon>
        <taxon>Actinomycetota</taxon>
        <taxon>Actinomycetes</taxon>
        <taxon>Mycobacteriales</taxon>
        <taxon>Nocardiaceae</taxon>
        <taxon>Nocardia</taxon>
    </lineage>
</organism>
<evidence type="ECO:0000313" key="7">
    <source>
        <dbReference type="Proteomes" id="UP000019150"/>
    </source>
</evidence>
<dbReference type="PANTHER" id="PTHR28511:SF1">
    <property type="entry name" value="ENDONUCLEASE V"/>
    <property type="match status" value="1"/>
</dbReference>
<dbReference type="Gene3D" id="3.30.2170.10">
    <property type="entry name" value="archaeoglobus fulgidus dsm 4304 superfamily"/>
    <property type="match status" value="1"/>
</dbReference>
<evidence type="ECO:0000256" key="5">
    <source>
        <dbReference type="ARBA" id="ARBA00022801"/>
    </source>
</evidence>
<dbReference type="InterPro" id="IPR007581">
    <property type="entry name" value="Endonuclease-V"/>
</dbReference>
<evidence type="ECO:0000256" key="3">
    <source>
        <dbReference type="ARBA" id="ARBA00022722"/>
    </source>
</evidence>
<gene>
    <name evidence="6" type="ORF">NONO_c55420</name>
</gene>
<keyword evidence="2" id="KW-0963">Cytoplasm</keyword>
<dbReference type="RefSeq" id="WP_237754985.1">
    <property type="nucleotide sequence ID" value="NZ_CP006850.1"/>
</dbReference>
<reference evidence="6 7" key="1">
    <citation type="journal article" date="2014" name="Appl. Environ. Microbiol.">
        <title>Insights into the Microbial Degradation of Rubber and Gutta-Percha by Analysis of the Complete Genome of Nocardia nova SH22a.</title>
        <authorList>
            <person name="Luo Q."/>
            <person name="Hiessl S."/>
            <person name="Poehlein A."/>
            <person name="Daniel R."/>
            <person name="Steinbuchel A."/>
        </authorList>
    </citation>
    <scope>NUCLEOTIDE SEQUENCE [LARGE SCALE GENOMIC DNA]</scope>
    <source>
        <strain evidence="6">SH22a</strain>
    </source>
</reference>
<name>W5TM37_9NOCA</name>
<proteinExistence type="predicted"/>
<evidence type="ECO:0000256" key="1">
    <source>
        <dbReference type="ARBA" id="ARBA00004496"/>
    </source>
</evidence>
<dbReference type="STRING" id="1415166.NONO_c55420"/>
<evidence type="ECO:0000256" key="4">
    <source>
        <dbReference type="ARBA" id="ARBA00022759"/>
    </source>
</evidence>
<dbReference type="eggNOG" id="COG1515">
    <property type="taxonomic scope" value="Bacteria"/>
</dbReference>
<dbReference type="AlphaFoldDB" id="W5TM37"/>
<evidence type="ECO:0000313" key="6">
    <source>
        <dbReference type="EMBL" id="AHH20322.1"/>
    </source>
</evidence>
<dbReference type="EMBL" id="CP006850">
    <property type="protein sequence ID" value="AHH20322.1"/>
    <property type="molecule type" value="Genomic_DNA"/>
</dbReference>
<dbReference type="GO" id="GO:0005737">
    <property type="term" value="C:cytoplasm"/>
    <property type="evidence" value="ECO:0007669"/>
    <property type="project" value="UniProtKB-SubCell"/>
</dbReference>
<sequence length="109" mass="11717">MRLRMPAVVPADPEAAVALQNRLRAQVITADPGSDRGSATDITIDGEVVGRALRTRSGVKPVYVSVGHRIGLDTACATVLALTPRCRRPETTRRADHLCRTLLRADTAC</sequence>
<dbReference type="PATRIC" id="fig|1415166.3.peg.5713"/>
<dbReference type="Proteomes" id="UP000019150">
    <property type="component" value="Chromosome"/>
</dbReference>
<dbReference type="KEGG" id="nno:NONO_c55420"/>
<evidence type="ECO:0000256" key="2">
    <source>
        <dbReference type="ARBA" id="ARBA00022490"/>
    </source>
</evidence>
<keyword evidence="3" id="KW-0540">Nuclease</keyword>
<protein>
    <submittedName>
        <fullName evidence="6">Endonuclease V-like protein</fullName>
    </submittedName>
</protein>
<keyword evidence="5" id="KW-0378">Hydrolase</keyword>
<dbReference type="PANTHER" id="PTHR28511">
    <property type="entry name" value="ENDONUCLEASE V"/>
    <property type="match status" value="1"/>
</dbReference>
<dbReference type="GO" id="GO:0043737">
    <property type="term" value="F:deoxyribonuclease V activity"/>
    <property type="evidence" value="ECO:0007669"/>
    <property type="project" value="TreeGrafter"/>
</dbReference>
<dbReference type="Pfam" id="PF04493">
    <property type="entry name" value="Endonuclease_5"/>
    <property type="match status" value="1"/>
</dbReference>
<dbReference type="GO" id="GO:0006281">
    <property type="term" value="P:DNA repair"/>
    <property type="evidence" value="ECO:0007669"/>
    <property type="project" value="InterPro"/>
</dbReference>
<keyword evidence="4 6" id="KW-0255">Endonuclease</keyword>
<accession>W5TM37</accession>
<comment type="subcellular location">
    <subcellularLocation>
        <location evidence="1">Cytoplasm</location>
    </subcellularLocation>
</comment>
<dbReference type="HOGENOM" id="CLU_2181132_0_0_11"/>
<dbReference type="GO" id="GO:0016891">
    <property type="term" value="F:RNA endonuclease activity producing 5'-phosphomonoesters, hydrolytic mechanism"/>
    <property type="evidence" value="ECO:0007669"/>
    <property type="project" value="TreeGrafter"/>
</dbReference>
<dbReference type="GO" id="GO:0003727">
    <property type="term" value="F:single-stranded RNA binding"/>
    <property type="evidence" value="ECO:0007669"/>
    <property type="project" value="TreeGrafter"/>
</dbReference>
<keyword evidence="7" id="KW-1185">Reference proteome</keyword>